<evidence type="ECO:0000313" key="1">
    <source>
        <dbReference type="EMBL" id="KII72822.1"/>
    </source>
</evidence>
<reference evidence="1 2" key="1">
    <citation type="journal article" date="2014" name="Genome Biol. Evol.">
        <title>The genome of the myxosporean Thelohanellus kitauei shows adaptations to nutrient acquisition within its fish host.</title>
        <authorList>
            <person name="Yang Y."/>
            <person name="Xiong J."/>
            <person name="Zhou Z."/>
            <person name="Huo F."/>
            <person name="Miao W."/>
            <person name="Ran C."/>
            <person name="Liu Y."/>
            <person name="Zhang J."/>
            <person name="Feng J."/>
            <person name="Wang M."/>
            <person name="Wang M."/>
            <person name="Wang L."/>
            <person name="Yao B."/>
        </authorList>
    </citation>
    <scope>NUCLEOTIDE SEQUENCE [LARGE SCALE GENOMIC DNA]</scope>
    <source>
        <strain evidence="1">Wuqing</strain>
    </source>
</reference>
<name>A0A0C2NFM2_THEKT</name>
<organism evidence="1 2">
    <name type="scientific">Thelohanellus kitauei</name>
    <name type="common">Myxosporean</name>
    <dbReference type="NCBI Taxonomy" id="669202"/>
    <lineage>
        <taxon>Eukaryota</taxon>
        <taxon>Metazoa</taxon>
        <taxon>Cnidaria</taxon>
        <taxon>Myxozoa</taxon>
        <taxon>Myxosporea</taxon>
        <taxon>Bivalvulida</taxon>
        <taxon>Platysporina</taxon>
        <taxon>Myxobolidae</taxon>
        <taxon>Thelohanellus</taxon>
    </lineage>
</organism>
<comment type="caution">
    <text evidence="1">The sequence shown here is derived from an EMBL/GenBank/DDBJ whole genome shotgun (WGS) entry which is preliminary data.</text>
</comment>
<proteinExistence type="predicted"/>
<evidence type="ECO:0000313" key="2">
    <source>
        <dbReference type="Proteomes" id="UP000031668"/>
    </source>
</evidence>
<accession>A0A0C2NFM2</accession>
<sequence length="147" mass="16885">MLRSPITVFRFIPIEPHLETSHSDYARLKMTPDTHFPVNFRDMVEMILNIWPNARALLIENCLECFKDIIDKFNNGEHVADVAKVSLDSIYKWLALVPGPAFKIYIKTCYSLVGLDDFLSDIDVCLDLKNISIVWRSLVATFPNPQV</sequence>
<protein>
    <submittedName>
        <fullName evidence="1">Uncharacterized protein</fullName>
    </submittedName>
</protein>
<dbReference type="EMBL" id="JWZT01001089">
    <property type="protein sequence ID" value="KII72822.1"/>
    <property type="molecule type" value="Genomic_DNA"/>
</dbReference>
<gene>
    <name evidence="1" type="ORF">RF11_14915</name>
</gene>
<dbReference type="AlphaFoldDB" id="A0A0C2NFM2"/>
<dbReference type="Proteomes" id="UP000031668">
    <property type="component" value="Unassembled WGS sequence"/>
</dbReference>
<keyword evidence="2" id="KW-1185">Reference proteome</keyword>